<evidence type="ECO:0000256" key="1">
    <source>
        <dbReference type="SAM" id="MobiDB-lite"/>
    </source>
</evidence>
<protein>
    <submittedName>
        <fullName evidence="2">Uncharacterized protein</fullName>
    </submittedName>
</protein>
<evidence type="ECO:0000313" key="2">
    <source>
        <dbReference type="EMBL" id="KAF7543903.1"/>
    </source>
</evidence>
<reference evidence="2" key="1">
    <citation type="submission" date="2020-03" db="EMBL/GenBank/DDBJ databases">
        <title>Draft Genome Sequence of Cylindrodendrum hubeiense.</title>
        <authorList>
            <person name="Buettner E."/>
            <person name="Kellner H."/>
        </authorList>
    </citation>
    <scope>NUCLEOTIDE SEQUENCE</scope>
    <source>
        <strain evidence="2">IHI 201604</strain>
    </source>
</reference>
<dbReference type="AlphaFoldDB" id="A0A9P5GYV3"/>
<keyword evidence="3" id="KW-1185">Reference proteome</keyword>
<organism evidence="2 3">
    <name type="scientific">Cylindrodendrum hubeiense</name>
    <dbReference type="NCBI Taxonomy" id="595255"/>
    <lineage>
        <taxon>Eukaryota</taxon>
        <taxon>Fungi</taxon>
        <taxon>Dikarya</taxon>
        <taxon>Ascomycota</taxon>
        <taxon>Pezizomycotina</taxon>
        <taxon>Sordariomycetes</taxon>
        <taxon>Hypocreomycetidae</taxon>
        <taxon>Hypocreales</taxon>
        <taxon>Nectriaceae</taxon>
        <taxon>Cylindrodendrum</taxon>
    </lineage>
</organism>
<gene>
    <name evidence="2" type="ORF">G7Z17_g10368</name>
</gene>
<evidence type="ECO:0000313" key="3">
    <source>
        <dbReference type="Proteomes" id="UP000722485"/>
    </source>
</evidence>
<accession>A0A9P5GYV3</accession>
<proteinExistence type="predicted"/>
<sequence length="220" mass="23825">MGPAPQGPKRWVPHASKIRRLVSDGPGFAAMAGHHLPPHHAPACEVVIMQVPASRGGYRGLLSMDCWSWVFSQALLVLAAACPTPDPVADKATWVWDAPGHHHPSCCGVALTIIMESPAEDESPESAAPPPEDPYRSERPGRARVQPLPKAAASLDLRVPLEQPPLASTRNPLIHHFEGPRSKVLFRAHSLADVIQHRQTEMGLQPAFVRRVNIVALDGV</sequence>
<dbReference type="Proteomes" id="UP000722485">
    <property type="component" value="Unassembled WGS sequence"/>
</dbReference>
<name>A0A9P5GYV3_9HYPO</name>
<dbReference type="EMBL" id="JAANBB010000333">
    <property type="protein sequence ID" value="KAF7543903.1"/>
    <property type="molecule type" value="Genomic_DNA"/>
</dbReference>
<feature type="region of interest" description="Disordered" evidence="1">
    <location>
        <begin position="119"/>
        <end position="144"/>
    </location>
</feature>
<comment type="caution">
    <text evidence="2">The sequence shown here is derived from an EMBL/GenBank/DDBJ whole genome shotgun (WGS) entry which is preliminary data.</text>
</comment>